<dbReference type="GO" id="GO:0004519">
    <property type="term" value="F:endonuclease activity"/>
    <property type="evidence" value="ECO:0007669"/>
    <property type="project" value="UniProtKB-KW"/>
</dbReference>
<evidence type="ECO:0000256" key="3">
    <source>
        <dbReference type="ARBA" id="ARBA00022722"/>
    </source>
</evidence>
<keyword evidence="4" id="KW-0255">Endonuclease</keyword>
<evidence type="ECO:0000313" key="8">
    <source>
        <dbReference type="EMBL" id="JAB61760.1"/>
    </source>
</evidence>
<evidence type="ECO:0000256" key="1">
    <source>
        <dbReference type="ARBA" id="ARBA00022679"/>
    </source>
</evidence>
<keyword evidence="6" id="KW-0695">RNA-directed DNA polymerase</keyword>
<evidence type="ECO:0000256" key="4">
    <source>
        <dbReference type="ARBA" id="ARBA00022759"/>
    </source>
</evidence>
<dbReference type="Pfam" id="PF17917">
    <property type="entry name" value="RT_RNaseH"/>
    <property type="match status" value="1"/>
</dbReference>
<name>V5FVT6_ANOGL</name>
<dbReference type="GO" id="GO:0016787">
    <property type="term" value="F:hydrolase activity"/>
    <property type="evidence" value="ECO:0007669"/>
    <property type="project" value="UniProtKB-KW"/>
</dbReference>
<evidence type="ECO:0000259" key="7">
    <source>
        <dbReference type="Pfam" id="PF17917"/>
    </source>
</evidence>
<dbReference type="InterPro" id="IPR043502">
    <property type="entry name" value="DNA/RNA_pol_sf"/>
</dbReference>
<dbReference type="CDD" id="cd09274">
    <property type="entry name" value="RNase_HI_RT_Ty3"/>
    <property type="match status" value="1"/>
</dbReference>
<feature type="non-terminal residue" evidence="8">
    <location>
        <position position="1"/>
    </location>
</feature>
<gene>
    <name evidence="8" type="primary">POL3</name>
</gene>
<dbReference type="PANTHER" id="PTHR37984:SF5">
    <property type="entry name" value="PROTEIN NYNRIN-LIKE"/>
    <property type="match status" value="1"/>
</dbReference>
<evidence type="ECO:0000256" key="2">
    <source>
        <dbReference type="ARBA" id="ARBA00022695"/>
    </source>
</evidence>
<dbReference type="PANTHER" id="PTHR37984">
    <property type="entry name" value="PROTEIN CBG26694"/>
    <property type="match status" value="1"/>
</dbReference>
<proteinExistence type="predicted"/>
<dbReference type="GO" id="GO:0003964">
    <property type="term" value="F:RNA-directed DNA polymerase activity"/>
    <property type="evidence" value="ECO:0007669"/>
    <property type="project" value="UniProtKB-KW"/>
</dbReference>
<keyword evidence="5" id="KW-0378">Hydrolase</keyword>
<feature type="non-terminal residue" evidence="8">
    <location>
        <position position="156"/>
    </location>
</feature>
<dbReference type="OrthoDB" id="6740708at2759"/>
<dbReference type="SUPFAM" id="SSF56672">
    <property type="entry name" value="DNA/RNA polymerases"/>
    <property type="match status" value="1"/>
</dbReference>
<keyword evidence="3" id="KW-0540">Nuclease</keyword>
<keyword evidence="2" id="KW-0548">Nucleotidyltransferase</keyword>
<dbReference type="AlphaFoldDB" id="V5FVT6"/>
<dbReference type="InterPro" id="IPR050951">
    <property type="entry name" value="Retrovirus_Pol_polyprotein"/>
</dbReference>
<keyword evidence="1" id="KW-0808">Transferase</keyword>
<accession>V5FVT6</accession>
<evidence type="ECO:0000256" key="6">
    <source>
        <dbReference type="ARBA" id="ARBA00022918"/>
    </source>
</evidence>
<protein>
    <submittedName>
        <fullName evidence="8">Retrovirus-related Pol polyprotein from transposon 17.6</fullName>
    </submittedName>
</protein>
<organism evidence="8">
    <name type="scientific">Anoplophora glabripennis</name>
    <name type="common">Asian longhorn beetle</name>
    <name type="synonym">Anoplophora nobilis</name>
    <dbReference type="NCBI Taxonomy" id="217634"/>
    <lineage>
        <taxon>Eukaryota</taxon>
        <taxon>Metazoa</taxon>
        <taxon>Ecdysozoa</taxon>
        <taxon>Arthropoda</taxon>
        <taxon>Hexapoda</taxon>
        <taxon>Insecta</taxon>
        <taxon>Pterygota</taxon>
        <taxon>Neoptera</taxon>
        <taxon>Endopterygota</taxon>
        <taxon>Coleoptera</taxon>
        <taxon>Polyphaga</taxon>
        <taxon>Cucujiformia</taxon>
        <taxon>Chrysomeloidea</taxon>
        <taxon>Cerambycidae</taxon>
        <taxon>Lamiinae</taxon>
        <taxon>Lamiini</taxon>
        <taxon>Anoplophora</taxon>
    </lineage>
</organism>
<reference evidence="8" key="1">
    <citation type="submission" date="2013-07" db="EMBL/GenBank/DDBJ databases">
        <title>Midgut Transcriptome Profiling of Anoplphora glabripennis, a Lignocellulose Degrading, Wood-Boring Cerambycid.</title>
        <authorList>
            <person name="Scully E.D."/>
            <person name="Hoover K."/>
            <person name="Carlson J.E."/>
            <person name="Tien M."/>
            <person name="Geib S.M."/>
        </authorList>
    </citation>
    <scope>NUCLEOTIDE SEQUENCE</scope>
</reference>
<sequence>TIHKEALALYWGTVKCSQFLMGRRFILRTDHKPLITLFGEHKGIPKMYENRLQRWAAYLSGFNYTIEHIKGKNNMIADYFSRVPLKCTEETEDEQVSYVNYTTNKSDWPINNELIRKTTKHDAYLQTVIECVVNNRWNKNMDELMKHFFHRREELF</sequence>
<feature type="domain" description="Reverse transcriptase RNase H-like" evidence="7">
    <location>
        <begin position="1"/>
        <end position="62"/>
    </location>
</feature>
<dbReference type="EMBL" id="GALX01006706">
    <property type="protein sequence ID" value="JAB61760.1"/>
    <property type="molecule type" value="Transcribed_RNA"/>
</dbReference>
<dbReference type="InterPro" id="IPR041373">
    <property type="entry name" value="RT_RNaseH"/>
</dbReference>
<evidence type="ECO:0000256" key="5">
    <source>
        <dbReference type="ARBA" id="ARBA00022801"/>
    </source>
</evidence>